<feature type="domain" description="Flagellin N-terminal" evidence="6">
    <location>
        <begin position="3"/>
        <end position="140"/>
    </location>
</feature>
<keyword evidence="4" id="KW-0964">Secreted</keyword>
<keyword evidence="7" id="KW-0969">Cilium</keyword>
<evidence type="ECO:0000256" key="3">
    <source>
        <dbReference type="ARBA" id="ARBA00005709"/>
    </source>
</evidence>
<dbReference type="GO" id="GO:0071973">
    <property type="term" value="P:bacterial-type flagellum-dependent cell motility"/>
    <property type="evidence" value="ECO:0007669"/>
    <property type="project" value="InterPro"/>
</dbReference>
<evidence type="ECO:0000256" key="5">
    <source>
        <dbReference type="ARBA" id="ARBA00023143"/>
    </source>
</evidence>
<dbReference type="Pfam" id="PF00669">
    <property type="entry name" value="Flagellin_N"/>
    <property type="match status" value="1"/>
</dbReference>
<dbReference type="InterPro" id="IPR013384">
    <property type="entry name" value="Flagell_FlgL"/>
</dbReference>
<evidence type="ECO:0000256" key="2">
    <source>
        <dbReference type="ARBA" id="ARBA00004613"/>
    </source>
</evidence>
<dbReference type="RefSeq" id="WP_118844084.1">
    <property type="nucleotide sequence ID" value="NZ_CP032090.1"/>
</dbReference>
<evidence type="ECO:0000256" key="4">
    <source>
        <dbReference type="ARBA" id="ARBA00022525"/>
    </source>
</evidence>
<dbReference type="KEGG" id="pdj:D0907_04670"/>
<dbReference type="Gene3D" id="1.20.1330.10">
    <property type="entry name" value="f41 fragment of flagellin, N-terminal domain"/>
    <property type="match status" value="2"/>
</dbReference>
<dbReference type="GeneID" id="99504744"/>
<dbReference type="InterPro" id="IPR001492">
    <property type="entry name" value="Flagellin"/>
</dbReference>
<dbReference type="SUPFAM" id="SSF64518">
    <property type="entry name" value="Phase 1 flagellin"/>
    <property type="match status" value="1"/>
</dbReference>
<evidence type="ECO:0000313" key="7">
    <source>
        <dbReference type="EMBL" id="AXV64622.1"/>
    </source>
</evidence>
<dbReference type="GO" id="GO:0009424">
    <property type="term" value="C:bacterial-type flagellum hook"/>
    <property type="evidence" value="ECO:0007669"/>
    <property type="project" value="InterPro"/>
</dbReference>
<keyword evidence="7" id="KW-0282">Flagellum</keyword>
<proteinExistence type="inferred from homology"/>
<dbReference type="PANTHER" id="PTHR42792">
    <property type="entry name" value="FLAGELLIN"/>
    <property type="match status" value="1"/>
</dbReference>
<dbReference type="Proteomes" id="UP000264605">
    <property type="component" value="Chromosome"/>
</dbReference>
<dbReference type="GO" id="GO:0005198">
    <property type="term" value="F:structural molecule activity"/>
    <property type="evidence" value="ECO:0007669"/>
    <property type="project" value="InterPro"/>
</dbReference>
<protein>
    <submittedName>
        <fullName evidence="7">Flagellar hook-associated protein 3</fullName>
    </submittedName>
</protein>
<accession>A0AAD0RYD9</accession>
<dbReference type="NCBIfam" id="TIGR02550">
    <property type="entry name" value="flagell_flgL"/>
    <property type="match status" value="1"/>
</dbReference>
<dbReference type="AlphaFoldDB" id="A0AAD0RYD9"/>
<comment type="subcellular location">
    <subcellularLocation>
        <location evidence="1">Bacterial flagellum</location>
    </subcellularLocation>
    <subcellularLocation>
        <location evidence="2">Secreted</location>
    </subcellularLocation>
</comment>
<dbReference type="EMBL" id="CP032090">
    <property type="protein sequence ID" value="AXV64622.1"/>
    <property type="molecule type" value="Genomic_DNA"/>
</dbReference>
<comment type="similarity">
    <text evidence="3">Belongs to the bacterial flagellin family.</text>
</comment>
<evidence type="ECO:0000259" key="6">
    <source>
        <dbReference type="Pfam" id="PF00669"/>
    </source>
</evidence>
<dbReference type="InterPro" id="IPR001029">
    <property type="entry name" value="Flagellin_N"/>
</dbReference>
<evidence type="ECO:0000256" key="1">
    <source>
        <dbReference type="ARBA" id="ARBA00004365"/>
    </source>
</evidence>
<organism evidence="7 8">
    <name type="scientific">Pseudoalteromonas lipolytica</name>
    <dbReference type="NCBI Taxonomy" id="570156"/>
    <lineage>
        <taxon>Bacteria</taxon>
        <taxon>Pseudomonadati</taxon>
        <taxon>Pseudomonadota</taxon>
        <taxon>Gammaproteobacteria</taxon>
        <taxon>Alteromonadales</taxon>
        <taxon>Pseudoalteromonadaceae</taxon>
        <taxon>Pseudoalteromonas</taxon>
    </lineage>
</organism>
<evidence type="ECO:0000313" key="8">
    <source>
        <dbReference type="Proteomes" id="UP000264605"/>
    </source>
</evidence>
<keyword evidence="7" id="KW-0966">Cell projection</keyword>
<dbReference type="GO" id="GO:0005576">
    <property type="term" value="C:extracellular region"/>
    <property type="evidence" value="ECO:0007669"/>
    <property type="project" value="UniProtKB-SubCell"/>
</dbReference>
<reference evidence="7 8" key="1">
    <citation type="submission" date="2018-08" db="EMBL/GenBank/DDBJ databases">
        <title>Draft genome sequence of Pseudoalteromonas donghaensis HJ51.</title>
        <authorList>
            <person name="Oh J."/>
            <person name="Roh D."/>
        </authorList>
    </citation>
    <scope>NUCLEOTIDE SEQUENCE [LARGE SCALE GENOMIC DNA]</scope>
    <source>
        <strain evidence="7 8">HJ51</strain>
    </source>
</reference>
<sequence>MRISNNMMYKNNLNSILNSQQNVSKAQEQVNTQKRVLTAADDPSATARALLYSDRIQGNEQYSKNITMLTSRLTTEESVLQNIKGALESAYTLSIQAGNGAYSDIDREGIAEEVKALQSTVLDLMNAKTEDGKYIFSGYQDNTPAYSYDSTSGSYQYGGDQGQHKIKVAEGVEIKSSDNGYDTFEKVDARLNVVSNDGTVSGGITSSKIYVTEQAEFDKFHKANYNADPTAAANANTLSFITTTGTPNTFVVELGGTAIDSGSFENGKIIYQGMEISVEPVANGQIDVQLEAPQKENALNTLNSLIAGLTNPDLTQDEFDQVLADAIVQLENAKNKVSLVQAGLGGRLNTAEKIEQSNSDLDISNKAAKAELVELDMAEAITELTKQETALQASQATFGRLANLSLFDYL</sequence>
<dbReference type="PANTHER" id="PTHR42792:SF1">
    <property type="entry name" value="FLAGELLAR HOOK-ASSOCIATED PROTEIN 3"/>
    <property type="match status" value="1"/>
</dbReference>
<name>A0AAD0RYD9_9GAMM</name>
<gene>
    <name evidence="7" type="primary">flgL</name>
    <name evidence="7" type="ORF">D0907_04670</name>
</gene>
<keyword evidence="5" id="KW-0975">Bacterial flagellum</keyword>